<organism evidence="2 3">
    <name type="scientific">Apiospora marii</name>
    <dbReference type="NCBI Taxonomy" id="335849"/>
    <lineage>
        <taxon>Eukaryota</taxon>
        <taxon>Fungi</taxon>
        <taxon>Dikarya</taxon>
        <taxon>Ascomycota</taxon>
        <taxon>Pezizomycotina</taxon>
        <taxon>Sordariomycetes</taxon>
        <taxon>Xylariomycetidae</taxon>
        <taxon>Amphisphaeriales</taxon>
        <taxon>Apiosporaceae</taxon>
        <taxon>Apiospora</taxon>
    </lineage>
</organism>
<feature type="compositionally biased region" description="Basic and acidic residues" evidence="1">
    <location>
        <begin position="819"/>
        <end position="846"/>
    </location>
</feature>
<dbReference type="Proteomes" id="UP001396898">
    <property type="component" value="Unassembled WGS sequence"/>
</dbReference>
<protein>
    <submittedName>
        <fullName evidence="2">Uncharacterized protein</fullName>
    </submittedName>
</protein>
<dbReference type="PANTHER" id="PTHR40788:SF1">
    <property type="entry name" value="IPA PROTEIN"/>
    <property type="match status" value="1"/>
</dbReference>
<feature type="region of interest" description="Disordered" evidence="1">
    <location>
        <begin position="818"/>
        <end position="859"/>
    </location>
</feature>
<reference evidence="2 3" key="1">
    <citation type="submission" date="2023-01" db="EMBL/GenBank/DDBJ databases">
        <title>Analysis of 21 Apiospora genomes using comparative genomics revels a genus with tremendous synthesis potential of carbohydrate active enzymes and secondary metabolites.</title>
        <authorList>
            <person name="Sorensen T."/>
        </authorList>
    </citation>
    <scope>NUCLEOTIDE SEQUENCE [LARGE SCALE GENOMIC DNA]</scope>
    <source>
        <strain evidence="2 3">CBS 20057</strain>
    </source>
</reference>
<feature type="region of interest" description="Disordered" evidence="1">
    <location>
        <begin position="263"/>
        <end position="286"/>
    </location>
</feature>
<proteinExistence type="predicted"/>
<dbReference type="EMBL" id="JAQQWI010000010">
    <property type="protein sequence ID" value="KAK8017909.1"/>
    <property type="molecule type" value="Genomic_DNA"/>
</dbReference>
<evidence type="ECO:0000256" key="1">
    <source>
        <dbReference type="SAM" id="MobiDB-lite"/>
    </source>
</evidence>
<feature type="region of interest" description="Disordered" evidence="1">
    <location>
        <begin position="722"/>
        <end position="762"/>
    </location>
</feature>
<feature type="compositionally biased region" description="Low complexity" evidence="1">
    <location>
        <begin position="1"/>
        <end position="12"/>
    </location>
</feature>
<name>A0ABR1RSE6_9PEZI</name>
<evidence type="ECO:0000313" key="3">
    <source>
        <dbReference type="Proteomes" id="UP001396898"/>
    </source>
</evidence>
<accession>A0ABR1RSE6</accession>
<feature type="region of interest" description="Disordered" evidence="1">
    <location>
        <begin position="298"/>
        <end position="317"/>
    </location>
</feature>
<dbReference type="PANTHER" id="PTHR40788">
    <property type="entry name" value="CLR5 DOMAIN-CONTAINING PROTEIN-RELATED"/>
    <property type="match status" value="1"/>
</dbReference>
<sequence>MAGSSSNPAGSNSDEKRLFPGARDRVKQWRKLNRRWRANHEKIIQEWQSRSVPLRRGLLRTLWLRNKTSGGKGKAKVVNRLPRDSRADLEGIVPWRAKDGKAPTAKSMLAPRAPPKDMDGWKASWKPDRTKMLFPFMAADPPSEYSAWDEKSVNMQLKKHCGYIQQVTTTEELPDWVDLTDRDPNNYGEESDVKQKALQTLAAQGIPLSVLGPGHPMLVHAEAEQELLCISGGLIPGKQAPLPLEVQEALYDFLLDVCEELAGKDASKDEEEESSQDGDGEEPMPDAEAALKMGKAVRALDTPWRTGKPSPGAGGSEIRRYLQSHREGAPFTSPAEIDLDFLEHAVHDRLRAIENDLLDMREDPGYFARKMQENREHHWRQVKPVTRTQAGMTNEQKETLKILHGNVNSLTLDHQMERQSLERWLEDNYRTSELKAAIVQRIITYEVWSNCFRYVTELRENWDEYQTAESQTGQFPPTAKRYLKLLSSMAMHMMALGMETPAKIHLPCDQAMRGHYERVTATSPFEVTFRDNTTASSDLQKLACMLWVVQNKGLALEIGRDNITEDMAEIVEKDANKFSDLSKGFMADFRAARDVGMEVNKFLMRHTDNCFLSPHSLEKDSPEAEMFMEWEKPMLALLSNVKTEVASRSIVTKRPVPPSDWFPLVESAEKAEAPEYSYTSDHTVKSSRANRQAERRLKTFWDALEAMLEKKGALPAETKALFDRARPLRTPRVTVDPPAKAGGKRKLPDSESTGGVSKKTKTGKSLSALNIAAAAAAAAADAADDSEAPSSIAGPSGTQTSPQEATFVDFSAGVGVVDAPRRPALEERRQKEKTRGVPDPTKEPVRAPEGQAPASERQIPVSKRAMDTLTLLLGPYTENQPVPWDEVLHMMASIGFAVRTTKTGGSQRIFEPTDYLRDHFGVRQSVGQHAPHPQTYHYLQTMRDWARDRGYGLAKLGWTLDTFKLEGEKEEGEEEKGEEAD</sequence>
<feature type="region of interest" description="Disordered" evidence="1">
    <location>
        <begin position="1"/>
        <end position="24"/>
    </location>
</feature>
<keyword evidence="3" id="KW-1185">Reference proteome</keyword>
<feature type="compositionally biased region" description="Acidic residues" evidence="1">
    <location>
        <begin position="268"/>
        <end position="285"/>
    </location>
</feature>
<feature type="compositionally biased region" description="Basic and acidic residues" evidence="1">
    <location>
        <begin position="13"/>
        <end position="24"/>
    </location>
</feature>
<gene>
    <name evidence="2" type="ORF">PG991_007099</name>
</gene>
<feature type="region of interest" description="Disordered" evidence="1">
    <location>
        <begin position="100"/>
        <end position="120"/>
    </location>
</feature>
<comment type="caution">
    <text evidence="2">The sequence shown here is derived from an EMBL/GenBank/DDBJ whole genome shotgun (WGS) entry which is preliminary data.</text>
</comment>
<evidence type="ECO:0000313" key="2">
    <source>
        <dbReference type="EMBL" id="KAK8017909.1"/>
    </source>
</evidence>